<keyword evidence="4 5" id="KW-0040">ANK repeat</keyword>
<keyword evidence="3" id="KW-0677">Repeat</keyword>
<dbReference type="Proteomes" id="UP001642484">
    <property type="component" value="Unassembled WGS sequence"/>
</dbReference>
<dbReference type="EMBL" id="CAXAMN010003224">
    <property type="protein sequence ID" value="CAK9003477.1"/>
    <property type="molecule type" value="Genomic_DNA"/>
</dbReference>
<feature type="compositionally biased region" description="Basic and acidic residues" evidence="6">
    <location>
        <begin position="735"/>
        <end position="749"/>
    </location>
</feature>
<reference evidence="7 8" key="1">
    <citation type="submission" date="2024-02" db="EMBL/GenBank/DDBJ databases">
        <authorList>
            <person name="Chen Y."/>
            <person name="Shah S."/>
            <person name="Dougan E. K."/>
            <person name="Thang M."/>
            <person name="Chan C."/>
        </authorList>
    </citation>
    <scope>NUCLEOTIDE SEQUENCE [LARGE SCALE GENOMIC DNA]</scope>
</reference>
<dbReference type="SMART" id="SM00248">
    <property type="entry name" value="ANK"/>
    <property type="match status" value="4"/>
</dbReference>
<protein>
    <submittedName>
        <fullName evidence="7">Uncharacterized protein</fullName>
    </submittedName>
</protein>
<dbReference type="SUPFAM" id="SSF48403">
    <property type="entry name" value="Ankyrin repeat"/>
    <property type="match status" value="1"/>
</dbReference>
<dbReference type="Gene3D" id="3.40.50.150">
    <property type="entry name" value="Vaccinia Virus protein VP39"/>
    <property type="match status" value="1"/>
</dbReference>
<feature type="region of interest" description="Disordered" evidence="6">
    <location>
        <begin position="500"/>
        <end position="539"/>
    </location>
</feature>
<feature type="compositionally biased region" description="Basic residues" evidence="6">
    <location>
        <begin position="751"/>
        <end position="762"/>
    </location>
</feature>
<evidence type="ECO:0000313" key="8">
    <source>
        <dbReference type="Proteomes" id="UP001642484"/>
    </source>
</evidence>
<dbReference type="InterPro" id="IPR001525">
    <property type="entry name" value="C5_MeTfrase"/>
</dbReference>
<accession>A0ABP0IPM4</accession>
<feature type="compositionally biased region" description="Basic and acidic residues" evidence="6">
    <location>
        <begin position="528"/>
        <end position="539"/>
    </location>
</feature>
<feature type="compositionally biased region" description="Basic and acidic residues" evidence="6">
    <location>
        <begin position="670"/>
        <end position="691"/>
    </location>
</feature>
<feature type="compositionally biased region" description="Low complexity" evidence="6">
    <location>
        <begin position="790"/>
        <end position="799"/>
    </location>
</feature>
<feature type="compositionally biased region" description="Basic and acidic residues" evidence="6">
    <location>
        <begin position="609"/>
        <end position="656"/>
    </location>
</feature>
<dbReference type="InterPro" id="IPR002110">
    <property type="entry name" value="Ankyrin_rpt"/>
</dbReference>
<gene>
    <name evidence="7" type="ORF">CCMP2556_LOCUS7305</name>
</gene>
<evidence type="ECO:0000313" key="7">
    <source>
        <dbReference type="EMBL" id="CAK9003477.1"/>
    </source>
</evidence>
<organism evidence="7 8">
    <name type="scientific">Durusdinium trenchii</name>
    <dbReference type="NCBI Taxonomy" id="1381693"/>
    <lineage>
        <taxon>Eukaryota</taxon>
        <taxon>Sar</taxon>
        <taxon>Alveolata</taxon>
        <taxon>Dinophyceae</taxon>
        <taxon>Suessiales</taxon>
        <taxon>Symbiodiniaceae</taxon>
        <taxon>Durusdinium</taxon>
    </lineage>
</organism>
<evidence type="ECO:0000256" key="4">
    <source>
        <dbReference type="ARBA" id="ARBA00023043"/>
    </source>
</evidence>
<comment type="caution">
    <text evidence="7">The sequence shown here is derived from an EMBL/GenBank/DDBJ whole genome shotgun (WGS) entry which is preliminary data.</text>
</comment>
<proteinExistence type="predicted"/>
<evidence type="ECO:0000256" key="6">
    <source>
        <dbReference type="SAM" id="MobiDB-lite"/>
    </source>
</evidence>
<evidence type="ECO:0000256" key="2">
    <source>
        <dbReference type="ARBA" id="ARBA00022679"/>
    </source>
</evidence>
<keyword evidence="2" id="KW-0808">Transferase</keyword>
<evidence type="ECO:0000256" key="3">
    <source>
        <dbReference type="ARBA" id="ARBA00022737"/>
    </source>
</evidence>
<sequence>MAHFSGVWEFLKERSKKKEWQARWELLSIGLGGLLFHTDLTAQPSECVSASDASMAGGAVGIAEEVTWLGRDFVYFDSHEENQGKKVPVLLISLFDGIGGARRSYDLAGVRPALSVSVEVHRPARRVVGRRWPDSLEFDDVRAVDRKIIEEWIAKAGDIVAIHVWGGFPCKDLSGAKAQLLNLAGSHSSLFYELQRVWHEVQEVFLPFLRKKLSYSWHLFGLWRKSEKCWQATPLSLELLWAMVARCLEIRDITMSFLLAIDSTTYFAEERPRKEIPSWQASVRLCTKEGWSALHLAAAQGAAEVCLQLLECPFFTQISEPDYEGATALHRAAQAGQGEACFVLLEHPNFTMVNSQDFQQRTALHLAAEHGQVKAAEVLLKHARFTSAGKCQRDGMTALHVAANGGHVELCQVLLRFPVFASELQWPDHFGRTVLGVGTEETPEDWLSAAEVAERQRRLRLQMAEAALGARLVLPQTVTQEHAGKLLQKATRLAAWTGAEPELKEEAPSQKKVVLPSGPRNRAGSPVRRRELAKAAAKEATRAAEASQFLASLEALRPLGRQLESLREAGTAPTTTAQPVQPPQPAQPANAGSKERTATDIPAELPARTAEEKEVVKDAKELKEAPEVIPDEKEPSRRQLSEPKVVTKQEDLELEARGSVQEVELVQSEPPRRRPDPEPHLDLVDPAKEAEELVQSEPPRRPSDAKPSRSSTVADGEEAPPEKMLTSPPPAPSEPRQEMGETKADETLSKAKARAERRRHRPAGNAFNGTLKVQPRNAAEEKLEKEEADTTAPPAAAENAPKRKAKAKAPSKPVKSTMIGVGAAQFRV</sequence>
<dbReference type="Gene3D" id="1.25.40.20">
    <property type="entry name" value="Ankyrin repeat-containing domain"/>
    <property type="match status" value="1"/>
</dbReference>
<feature type="region of interest" description="Disordered" evidence="6">
    <location>
        <begin position="569"/>
        <end position="816"/>
    </location>
</feature>
<dbReference type="PANTHER" id="PTHR24178">
    <property type="entry name" value="MOLTING PROTEIN MLT-4"/>
    <property type="match status" value="1"/>
</dbReference>
<keyword evidence="1" id="KW-0489">Methyltransferase</keyword>
<dbReference type="InterPro" id="IPR029063">
    <property type="entry name" value="SAM-dependent_MTases_sf"/>
</dbReference>
<dbReference type="Pfam" id="PF00145">
    <property type="entry name" value="DNA_methylase"/>
    <property type="match status" value="1"/>
</dbReference>
<dbReference type="Pfam" id="PF12796">
    <property type="entry name" value="Ank_2"/>
    <property type="match status" value="2"/>
</dbReference>
<evidence type="ECO:0000256" key="5">
    <source>
        <dbReference type="PROSITE-ProRule" id="PRU00023"/>
    </source>
</evidence>
<evidence type="ECO:0000256" key="1">
    <source>
        <dbReference type="ARBA" id="ARBA00022603"/>
    </source>
</evidence>
<feature type="compositionally biased region" description="Basic and acidic residues" evidence="6">
    <location>
        <begin position="698"/>
        <end position="707"/>
    </location>
</feature>
<dbReference type="PROSITE" id="PS50297">
    <property type="entry name" value="ANK_REP_REGION"/>
    <property type="match status" value="2"/>
</dbReference>
<name>A0ABP0IPM4_9DINO</name>
<dbReference type="InterPro" id="IPR036770">
    <property type="entry name" value="Ankyrin_rpt-contain_sf"/>
</dbReference>
<feature type="repeat" description="ANK" evidence="5">
    <location>
        <begin position="359"/>
        <end position="382"/>
    </location>
</feature>
<keyword evidence="8" id="KW-1185">Reference proteome</keyword>
<dbReference type="PROSITE" id="PS50088">
    <property type="entry name" value="ANK_REPEAT"/>
    <property type="match status" value="2"/>
</dbReference>
<feature type="repeat" description="ANK" evidence="5">
    <location>
        <begin position="394"/>
        <end position="416"/>
    </location>
</feature>
<dbReference type="SUPFAM" id="SSF53335">
    <property type="entry name" value="S-adenosyl-L-methionine-dependent methyltransferases"/>
    <property type="match status" value="1"/>
</dbReference>